<gene>
    <name evidence="1" type="ORF">AVEN_196403_1</name>
</gene>
<dbReference type="Proteomes" id="UP000499080">
    <property type="component" value="Unassembled WGS sequence"/>
</dbReference>
<evidence type="ECO:0000313" key="2">
    <source>
        <dbReference type="Proteomes" id="UP000499080"/>
    </source>
</evidence>
<name>A0A4Y2AWC1_ARAVE</name>
<comment type="caution">
    <text evidence="1">The sequence shown here is derived from an EMBL/GenBank/DDBJ whole genome shotgun (WGS) entry which is preliminary data.</text>
</comment>
<evidence type="ECO:0000313" key="1">
    <source>
        <dbReference type="EMBL" id="GBL83569.1"/>
    </source>
</evidence>
<sequence>MTRTTPELTTTSANFFTTATGGHLDPMYDLACSRPTYTVDLQWNRASNLEHPPALKPRPYHWATAAPKDRQVRALR</sequence>
<reference evidence="1 2" key="1">
    <citation type="journal article" date="2019" name="Sci. Rep.">
        <title>Orb-weaving spider Araneus ventricosus genome elucidates the spidroin gene catalogue.</title>
        <authorList>
            <person name="Kono N."/>
            <person name="Nakamura H."/>
            <person name="Ohtoshi R."/>
            <person name="Moran D.A.P."/>
            <person name="Shinohara A."/>
            <person name="Yoshida Y."/>
            <person name="Fujiwara M."/>
            <person name="Mori M."/>
            <person name="Tomita M."/>
            <person name="Arakawa K."/>
        </authorList>
    </citation>
    <scope>NUCLEOTIDE SEQUENCE [LARGE SCALE GENOMIC DNA]</scope>
</reference>
<proteinExistence type="predicted"/>
<dbReference type="EMBL" id="BGPR01000033">
    <property type="protein sequence ID" value="GBL83569.1"/>
    <property type="molecule type" value="Genomic_DNA"/>
</dbReference>
<accession>A0A4Y2AWC1</accession>
<protein>
    <submittedName>
        <fullName evidence="1">Uncharacterized protein</fullName>
    </submittedName>
</protein>
<keyword evidence="2" id="KW-1185">Reference proteome</keyword>
<organism evidence="1 2">
    <name type="scientific">Araneus ventricosus</name>
    <name type="common">Orbweaver spider</name>
    <name type="synonym">Epeira ventricosa</name>
    <dbReference type="NCBI Taxonomy" id="182803"/>
    <lineage>
        <taxon>Eukaryota</taxon>
        <taxon>Metazoa</taxon>
        <taxon>Ecdysozoa</taxon>
        <taxon>Arthropoda</taxon>
        <taxon>Chelicerata</taxon>
        <taxon>Arachnida</taxon>
        <taxon>Araneae</taxon>
        <taxon>Araneomorphae</taxon>
        <taxon>Entelegynae</taxon>
        <taxon>Araneoidea</taxon>
        <taxon>Araneidae</taxon>
        <taxon>Araneus</taxon>
    </lineage>
</organism>
<dbReference type="AlphaFoldDB" id="A0A4Y2AWC1"/>